<dbReference type="Pfam" id="PF14106">
    <property type="entry name" value="DUF4279"/>
    <property type="match status" value="1"/>
</dbReference>
<proteinExistence type="predicted"/>
<sequence>MTEQQIKQLLAQELANPTFGVTQQFLAIHRILHEEGLPVVRRIAEAEAGIVTAYMAVEGHKFYLAISIATTAAEIVDITTEAFHDIWLRASSEELTTAQMLTLTHLTPIRQYNKGDVRMGTFKHKQSVIDFQPRYEPDTVGSNLYNLLSLLEQDTKGIRDLAAKTECVVRVASYFHNGNGMLGGHFIDASTLKRISNLNVSVDFDLYAEGNSYLDE</sequence>
<name>A0A6M6BIB7_9BACT</name>
<reference evidence="1 2" key="1">
    <citation type="submission" date="2020-05" db="EMBL/GenBank/DDBJ databases">
        <title>Complete genome sequence of Hymenobacter sp. TS19 in Coasted Sand Dune.</title>
        <authorList>
            <person name="Lee J.-H."/>
            <person name="Jung J.-H."/>
            <person name="Jeong S."/>
            <person name="Zhao L."/>
            <person name="Kim M.-K."/>
            <person name="Seo H.-S."/>
            <person name="Lim S."/>
        </authorList>
    </citation>
    <scope>NUCLEOTIDE SEQUENCE [LARGE SCALE GENOMIC DNA]</scope>
    <source>
        <strain evidence="1 2">TS19</strain>
    </source>
</reference>
<protein>
    <submittedName>
        <fullName evidence="1">DUF4279 domain-containing protein</fullName>
    </submittedName>
</protein>
<accession>A0A6M6BIB7</accession>
<keyword evidence="2" id="KW-1185">Reference proteome</keyword>
<evidence type="ECO:0000313" key="2">
    <source>
        <dbReference type="Proteomes" id="UP000501623"/>
    </source>
</evidence>
<organism evidence="1 2">
    <name type="scientific">Hymenobacter taeanensis</name>
    <dbReference type="NCBI Taxonomy" id="2735321"/>
    <lineage>
        <taxon>Bacteria</taxon>
        <taxon>Pseudomonadati</taxon>
        <taxon>Bacteroidota</taxon>
        <taxon>Cytophagia</taxon>
        <taxon>Cytophagales</taxon>
        <taxon>Hymenobacteraceae</taxon>
        <taxon>Hymenobacter</taxon>
    </lineage>
</organism>
<dbReference type="RefSeq" id="WP_171591723.1">
    <property type="nucleotide sequence ID" value="NZ_CP053538.1"/>
</dbReference>
<dbReference type="AlphaFoldDB" id="A0A6M6BIB7"/>
<dbReference type="EMBL" id="CP053538">
    <property type="protein sequence ID" value="QJX47628.1"/>
    <property type="molecule type" value="Genomic_DNA"/>
</dbReference>
<dbReference type="InterPro" id="IPR025459">
    <property type="entry name" value="DUF4279"/>
</dbReference>
<dbReference type="Proteomes" id="UP000501623">
    <property type="component" value="Chromosome"/>
</dbReference>
<dbReference type="KEGG" id="hts:HMJ29_12015"/>
<gene>
    <name evidence="1" type="ORF">HMJ29_12015</name>
</gene>
<evidence type="ECO:0000313" key="1">
    <source>
        <dbReference type="EMBL" id="QJX47628.1"/>
    </source>
</evidence>